<dbReference type="KEGG" id="bfo:118408092"/>
<dbReference type="Proteomes" id="UP000001554">
    <property type="component" value="Unplaced"/>
</dbReference>
<evidence type="ECO:0000256" key="1">
    <source>
        <dbReference type="SAM" id="MobiDB-lite"/>
    </source>
</evidence>
<evidence type="ECO:0000313" key="2">
    <source>
        <dbReference type="Proteomes" id="UP000001554"/>
    </source>
</evidence>
<accession>A0A9J7KI91</accession>
<feature type="compositionally biased region" description="Low complexity" evidence="1">
    <location>
        <begin position="39"/>
        <end position="49"/>
    </location>
</feature>
<sequence>MASSYFNILGFRKDVSVVWRRRETDPAAVDADHADVRVVPGPRARPAPVNHADDPCRGRSSSATRTGFRGAVPTGGSSGADPLAAREPAAVGARLAVRQTATGVGAGTTAGGGCAGGDAGHGRQLAGAGGDRGAAGADKEPDTGRDCCLLCHRRCDRCGSVQPWQLRLKLADAGAPVSCCGPGCSNLHRGRRYKVI</sequence>
<evidence type="ECO:0000313" key="3">
    <source>
        <dbReference type="RefSeq" id="XP_035664609.1"/>
    </source>
</evidence>
<name>A0A9J7KI91_BRAFL</name>
<protein>
    <submittedName>
        <fullName evidence="3">Uncharacterized protein LOC118408092 isoform X1</fullName>
    </submittedName>
</protein>
<dbReference type="RefSeq" id="XP_035664609.1">
    <property type="nucleotide sequence ID" value="XM_035808716.1"/>
</dbReference>
<gene>
    <name evidence="3" type="primary">LOC118408092</name>
</gene>
<organism evidence="2 3">
    <name type="scientific">Branchiostoma floridae</name>
    <name type="common">Florida lancelet</name>
    <name type="synonym">Amphioxus</name>
    <dbReference type="NCBI Taxonomy" id="7739"/>
    <lineage>
        <taxon>Eukaryota</taxon>
        <taxon>Metazoa</taxon>
        <taxon>Chordata</taxon>
        <taxon>Cephalochordata</taxon>
        <taxon>Leptocardii</taxon>
        <taxon>Amphioxiformes</taxon>
        <taxon>Branchiostomatidae</taxon>
        <taxon>Branchiostoma</taxon>
    </lineage>
</organism>
<reference evidence="3" key="1">
    <citation type="submission" date="2025-08" db="UniProtKB">
        <authorList>
            <consortium name="RefSeq"/>
        </authorList>
    </citation>
    <scope>IDENTIFICATION</scope>
    <source>
        <strain evidence="3">S238N-H82</strain>
        <tissue evidence="3">Testes</tissue>
    </source>
</reference>
<dbReference type="GeneID" id="118408092"/>
<keyword evidence="2" id="KW-1185">Reference proteome</keyword>
<proteinExistence type="predicted"/>
<feature type="region of interest" description="Disordered" evidence="1">
    <location>
        <begin position="39"/>
        <end position="83"/>
    </location>
</feature>
<dbReference type="AlphaFoldDB" id="A0A9J7KI91"/>